<accession>A0ACB7TNY0</accession>
<comment type="caution">
    <text evidence="1">The sequence shown here is derived from an EMBL/GenBank/DDBJ whole genome shotgun (WGS) entry which is preliminary data.</text>
</comment>
<gene>
    <name evidence="1" type="ORF">HPB50_024947</name>
</gene>
<proteinExistence type="predicted"/>
<evidence type="ECO:0000313" key="2">
    <source>
        <dbReference type="Proteomes" id="UP000821845"/>
    </source>
</evidence>
<sequence length="146" mass="16223">MAIAVALRSCTGASVIYSDSRTAIRTFSAALVSSKAAAVVNKLFCQERGEENFPSSHIAWFPAHMGNISGPPDCNPNERAHQLARELTFRVCSPPPRFNTAWRNLDNEDPLVSYHELASSHSHLRRALRGVSFAVRTSYKPSKFYE</sequence>
<dbReference type="EMBL" id="CM023481">
    <property type="protein sequence ID" value="KAH6948510.1"/>
    <property type="molecule type" value="Genomic_DNA"/>
</dbReference>
<evidence type="ECO:0000313" key="1">
    <source>
        <dbReference type="EMBL" id="KAH6948510.1"/>
    </source>
</evidence>
<organism evidence="1 2">
    <name type="scientific">Hyalomma asiaticum</name>
    <name type="common">Tick</name>
    <dbReference type="NCBI Taxonomy" id="266040"/>
    <lineage>
        <taxon>Eukaryota</taxon>
        <taxon>Metazoa</taxon>
        <taxon>Ecdysozoa</taxon>
        <taxon>Arthropoda</taxon>
        <taxon>Chelicerata</taxon>
        <taxon>Arachnida</taxon>
        <taxon>Acari</taxon>
        <taxon>Parasitiformes</taxon>
        <taxon>Ixodida</taxon>
        <taxon>Ixodoidea</taxon>
        <taxon>Ixodidae</taxon>
        <taxon>Hyalomminae</taxon>
        <taxon>Hyalomma</taxon>
    </lineage>
</organism>
<protein>
    <submittedName>
        <fullName evidence="1">Uncharacterized protein</fullName>
    </submittedName>
</protein>
<reference evidence="1" key="1">
    <citation type="submission" date="2020-05" db="EMBL/GenBank/DDBJ databases">
        <title>Large-scale comparative analyses of tick genomes elucidate their genetic diversity and vector capacities.</title>
        <authorList>
            <person name="Jia N."/>
            <person name="Wang J."/>
            <person name="Shi W."/>
            <person name="Du L."/>
            <person name="Sun Y."/>
            <person name="Zhan W."/>
            <person name="Jiang J."/>
            <person name="Wang Q."/>
            <person name="Zhang B."/>
            <person name="Ji P."/>
            <person name="Sakyi L.B."/>
            <person name="Cui X."/>
            <person name="Yuan T."/>
            <person name="Jiang B."/>
            <person name="Yang W."/>
            <person name="Lam T.T.-Y."/>
            <person name="Chang Q."/>
            <person name="Ding S."/>
            <person name="Wang X."/>
            <person name="Zhu J."/>
            <person name="Ruan X."/>
            <person name="Zhao L."/>
            <person name="Wei J."/>
            <person name="Que T."/>
            <person name="Du C."/>
            <person name="Cheng J."/>
            <person name="Dai P."/>
            <person name="Han X."/>
            <person name="Huang E."/>
            <person name="Gao Y."/>
            <person name="Liu J."/>
            <person name="Shao H."/>
            <person name="Ye R."/>
            <person name="Li L."/>
            <person name="Wei W."/>
            <person name="Wang X."/>
            <person name="Wang C."/>
            <person name="Yang T."/>
            <person name="Huo Q."/>
            <person name="Li W."/>
            <person name="Guo W."/>
            <person name="Chen H."/>
            <person name="Zhou L."/>
            <person name="Ni X."/>
            <person name="Tian J."/>
            <person name="Zhou Y."/>
            <person name="Sheng Y."/>
            <person name="Liu T."/>
            <person name="Pan Y."/>
            <person name="Xia L."/>
            <person name="Li J."/>
            <person name="Zhao F."/>
            <person name="Cao W."/>
        </authorList>
    </citation>
    <scope>NUCLEOTIDE SEQUENCE</scope>
    <source>
        <strain evidence="1">Hyas-2018</strain>
    </source>
</reference>
<dbReference type="Proteomes" id="UP000821845">
    <property type="component" value="Chromosome 1"/>
</dbReference>
<keyword evidence="2" id="KW-1185">Reference proteome</keyword>
<name>A0ACB7TNY0_HYAAI</name>